<evidence type="ECO:0000259" key="2">
    <source>
        <dbReference type="PROSITE" id="PS50213"/>
    </source>
</evidence>
<dbReference type="EMBL" id="CP038267">
    <property type="protein sequence ID" value="QBR91038.1"/>
    <property type="molecule type" value="Genomic_DNA"/>
</dbReference>
<keyword evidence="1" id="KW-0732">Signal</keyword>
<dbReference type="InterPro" id="IPR000782">
    <property type="entry name" value="FAS1_domain"/>
</dbReference>
<evidence type="ECO:0000313" key="3">
    <source>
        <dbReference type="EMBL" id="QBR91038.1"/>
    </source>
</evidence>
<proteinExistence type="predicted"/>
<evidence type="ECO:0000313" key="4">
    <source>
        <dbReference type="Proteomes" id="UP000294894"/>
    </source>
</evidence>
<evidence type="ECO:0000256" key="1">
    <source>
        <dbReference type="SAM" id="SignalP"/>
    </source>
</evidence>
<feature type="domain" description="FAS1" evidence="2">
    <location>
        <begin position="44"/>
        <end position="206"/>
    </location>
</feature>
<feature type="signal peptide" evidence="1">
    <location>
        <begin position="1"/>
        <end position="28"/>
    </location>
</feature>
<sequence>MHKRTTAALAAAGVAALTATLLPAPASAGDHAKPAPASLAELLAADGLAFDRNWNDFDILDQAVNDVLAAKPGSPVGALADGSATLTAFAPTDRAFRRLVKDLTGSKPADEASAYAAAGTLGVDTIEQVLLYHVVLGAAVTYEQAQAADGAELTSALGPAITVEVSGKGKVYLVDQDPDNRDARVRVRQTDLTAGSQIAHGITEVLRPADL</sequence>
<feature type="chain" id="PRO_5020543697" evidence="1">
    <location>
        <begin position="29"/>
        <end position="211"/>
    </location>
</feature>
<dbReference type="SUPFAM" id="SSF82153">
    <property type="entry name" value="FAS1 domain"/>
    <property type="match status" value="1"/>
</dbReference>
<dbReference type="PROSITE" id="PS50213">
    <property type="entry name" value="FAS1"/>
    <property type="match status" value="1"/>
</dbReference>
<accession>A0A4P7GGQ1</accession>
<dbReference type="OrthoDB" id="3370067at2"/>
<dbReference type="Gene3D" id="2.30.180.10">
    <property type="entry name" value="FAS1 domain"/>
    <property type="match status" value="1"/>
</dbReference>
<protein>
    <submittedName>
        <fullName evidence="3">Fasciclin domain-containing protein</fullName>
    </submittedName>
</protein>
<gene>
    <name evidence="3" type="ORF">EXE57_01200</name>
</gene>
<dbReference type="RefSeq" id="WP_135073238.1">
    <property type="nucleotide sequence ID" value="NZ_CP038267.1"/>
</dbReference>
<keyword evidence="4" id="KW-1185">Reference proteome</keyword>
<dbReference type="Proteomes" id="UP000294894">
    <property type="component" value="Chromosome"/>
</dbReference>
<dbReference type="Pfam" id="PF02469">
    <property type="entry name" value="Fasciclin"/>
    <property type="match status" value="1"/>
</dbReference>
<dbReference type="AlphaFoldDB" id="A0A4P7GGQ1"/>
<dbReference type="InterPro" id="IPR036378">
    <property type="entry name" value="FAS1_dom_sf"/>
</dbReference>
<organism evidence="3 4">
    <name type="scientific">Nocardioides euryhalodurans</name>
    <dbReference type="NCBI Taxonomy" id="2518370"/>
    <lineage>
        <taxon>Bacteria</taxon>
        <taxon>Bacillati</taxon>
        <taxon>Actinomycetota</taxon>
        <taxon>Actinomycetes</taxon>
        <taxon>Propionibacteriales</taxon>
        <taxon>Nocardioidaceae</taxon>
        <taxon>Nocardioides</taxon>
    </lineage>
</organism>
<dbReference type="SMART" id="SM00554">
    <property type="entry name" value="FAS1"/>
    <property type="match status" value="1"/>
</dbReference>
<reference evidence="3 4" key="1">
    <citation type="submission" date="2019-03" db="EMBL/GenBank/DDBJ databases">
        <title>Three New Species of Nocardioides, Nocardioides euryhalodurans sp. nov., Nocardioides seonyuensis sp. nov. and Nocardioides eburneoflavus sp. nov., Iolated from Soil.</title>
        <authorList>
            <person name="Roh S.G."/>
            <person name="Lee C."/>
            <person name="Kim M.-K."/>
            <person name="Kim S.B."/>
        </authorList>
    </citation>
    <scope>NUCLEOTIDE SEQUENCE [LARGE SCALE GENOMIC DNA]</scope>
    <source>
        <strain evidence="3 4">MMS17-SY117</strain>
    </source>
</reference>
<name>A0A4P7GGQ1_9ACTN</name>
<dbReference type="KEGG" id="noy:EXE57_01200"/>